<dbReference type="GO" id="GO:0009308">
    <property type="term" value="P:amine metabolic process"/>
    <property type="evidence" value="ECO:0007669"/>
    <property type="project" value="UniProtKB-UniRule"/>
</dbReference>
<dbReference type="Pfam" id="PF09248">
    <property type="entry name" value="DUF1965"/>
    <property type="match status" value="1"/>
</dbReference>
<dbReference type="EMBL" id="LATX01002556">
    <property type="protein sequence ID" value="KTB27353.1"/>
    <property type="molecule type" value="Genomic_DNA"/>
</dbReference>
<evidence type="ECO:0000256" key="10">
    <source>
        <dbReference type="SAM" id="MobiDB-lite"/>
    </source>
</evidence>
<dbReference type="eggNOG" id="KOG1186">
    <property type="taxonomic scope" value="Eukaryota"/>
</dbReference>
<feature type="region of interest" description="Disordered" evidence="10">
    <location>
        <begin position="274"/>
        <end position="297"/>
    </location>
</feature>
<sequence>MRQNFARRSLILFITLPSFATALEQCASSLPPAASPPSPFNLWSSLTISETSEIQAWLELPERNFNLTRAPEAALSDNTIFGIETYYPPKAQAIAHLSSPGTVPPPERYARVTIHHGAALEPTIADYLVGPLPIGPSTTMRNLTEIYHRDIPYNARGFISTLTDLGGLFGKFTPELLSGIQDLFNATFTGSPEDTLTAGGSGPFSFDGSFRRVWVSWRRNVPGSWLHPLKFFQYFDMSGTDTSQWALLKIVYNDQLFNSTEDFLKAYGEGTLQRLPAPNGDPSWSSRKRVGERRDLDNLPGPRSVSFAGLRFRVDRESQYVSWMDWGMYLGFDRDMGLSLWDIRFKGERIIYQLAPQEAVTQYAGNDPTQPTAAYLDRYFGMGSDVRDLLPGYDCPIDAVYLPATTRSPLGSTTAEKAICVFEKDLGKPLTRHVEDIDGEAGAIKGYVLVVRSISTVSNYDYSLTVFDYMFHIDGTIEVQVSATGYLQGGYWVPKNDPYGTRIHDTSMGMLHDHVINFKVDLDVAGEENSLLETKTIQEEVEQPWYSDDWGSTVVQQRIIRRLVDKEDDALLKYPHNFQGHYSIVNQDKRNVWGNMRGYSLHPGYSPIHNTVVGSKRLLENANWARYNLAVSKRKETEPSSSSTWNMNLPGDPVVNFHKFFDGDSLNQTDLVMWVNVGMHHLPSAEDSPNTKTNVATSSFVLTPLNYFDYDVSMDSVNAIVLSSPTQPGDPYGFDDYGVKQDFTCIPESPAPFQYLPLKTFDLDGNSVDPGTILTKRASQWML</sequence>
<comment type="cofactor">
    <cofactor evidence="1">
        <name>Cu cation</name>
        <dbReference type="ChEBI" id="CHEBI:23378"/>
    </cofactor>
</comment>
<proteinExistence type="inferred from homology"/>
<feature type="chain" id="PRO_5006901065" description="Amine oxidase" evidence="11">
    <location>
        <begin position="23"/>
        <end position="783"/>
    </location>
</feature>
<dbReference type="InterPro" id="IPR016182">
    <property type="entry name" value="Cu_amine_oxidase_N-reg"/>
</dbReference>
<dbReference type="GO" id="GO:0008131">
    <property type="term" value="F:primary methylamine oxidase activity"/>
    <property type="evidence" value="ECO:0007669"/>
    <property type="project" value="InterPro"/>
</dbReference>
<keyword evidence="3 9" id="KW-0479">Metal-binding</keyword>
<keyword evidence="11" id="KW-0732">Signal</keyword>
<keyword evidence="5 9" id="KW-0560">Oxidoreductase</keyword>
<evidence type="ECO:0000256" key="1">
    <source>
        <dbReference type="ARBA" id="ARBA00001935"/>
    </source>
</evidence>
<accession>A0A0W0ETF0</accession>
<evidence type="ECO:0000313" key="16">
    <source>
        <dbReference type="Proteomes" id="UP000054988"/>
    </source>
</evidence>
<dbReference type="SUPFAM" id="SSF49998">
    <property type="entry name" value="Amine oxidase catalytic domain"/>
    <property type="match status" value="1"/>
</dbReference>
<dbReference type="AlphaFoldDB" id="A0A0W0ETF0"/>
<keyword evidence="6 9" id="KW-0186">Copper</keyword>
<reference evidence="15 16" key="1">
    <citation type="submission" date="2015-12" db="EMBL/GenBank/DDBJ databases">
        <title>Draft genome sequence of Moniliophthora roreri, the causal agent of frosty pod rot of cacao.</title>
        <authorList>
            <person name="Aime M.C."/>
            <person name="Diaz-Valderrama J.R."/>
            <person name="Kijpornyongpan T."/>
            <person name="Phillips-Mora W."/>
        </authorList>
    </citation>
    <scope>NUCLEOTIDE SEQUENCE [LARGE SCALE GENOMIC DNA]</scope>
    <source>
        <strain evidence="15 16">MCA 2952</strain>
    </source>
</reference>
<dbReference type="InterPro" id="IPR036460">
    <property type="entry name" value="Cu_amine_oxidase_C_sf"/>
</dbReference>
<comment type="cofactor">
    <cofactor evidence="9">
        <name>Cu cation</name>
        <dbReference type="ChEBI" id="CHEBI:23378"/>
    </cofactor>
    <text evidence="9">Contains 1 topaquinone per subunit.</text>
</comment>
<dbReference type="InterPro" id="IPR049948">
    <property type="entry name" value="Cu_Am_ox_TPQ-bd"/>
</dbReference>
<comment type="similarity">
    <text evidence="2 9">Belongs to the copper/topaquinone oxidase family.</text>
</comment>
<keyword evidence="4 7" id="KW-0801">TPQ</keyword>
<evidence type="ECO:0000256" key="11">
    <source>
        <dbReference type="SAM" id="SignalP"/>
    </source>
</evidence>
<feature type="signal peptide" evidence="11">
    <location>
        <begin position="1"/>
        <end position="22"/>
    </location>
</feature>
<gene>
    <name evidence="15" type="ORF">WG66_20055</name>
</gene>
<feature type="domain" description="Copper amine oxidase N2-terminal" evidence="13">
    <location>
        <begin position="64"/>
        <end position="133"/>
    </location>
</feature>
<dbReference type="Gene3D" id="2.70.98.20">
    <property type="entry name" value="Copper amine oxidase, catalytic domain"/>
    <property type="match status" value="1"/>
</dbReference>
<dbReference type="Pfam" id="PF01179">
    <property type="entry name" value="Cu_amine_oxid"/>
    <property type="match status" value="1"/>
</dbReference>
<comment type="caution">
    <text evidence="15">The sequence shown here is derived from an EMBL/GenBank/DDBJ whole genome shotgun (WGS) entry which is preliminary data.</text>
</comment>
<evidence type="ECO:0000256" key="5">
    <source>
        <dbReference type="ARBA" id="ARBA00023002"/>
    </source>
</evidence>
<feature type="domain" description="DUF1965" evidence="14">
    <location>
        <begin position="226"/>
        <end position="292"/>
    </location>
</feature>
<dbReference type="EC" id="1.4.3.-" evidence="9"/>
<dbReference type="GO" id="GO:0005507">
    <property type="term" value="F:copper ion binding"/>
    <property type="evidence" value="ECO:0007669"/>
    <property type="project" value="InterPro"/>
</dbReference>
<dbReference type="GO" id="GO:0048038">
    <property type="term" value="F:quinone binding"/>
    <property type="evidence" value="ECO:0007669"/>
    <property type="project" value="InterPro"/>
</dbReference>
<evidence type="ECO:0000256" key="7">
    <source>
        <dbReference type="PIRSR" id="PIRSR600269-50"/>
    </source>
</evidence>
<feature type="modified residue" description="2',4',5'-topaquinone" evidence="8">
    <location>
        <position position="460"/>
    </location>
</feature>
<dbReference type="PRINTS" id="PR00766">
    <property type="entry name" value="CUDAOXIDASE"/>
</dbReference>
<evidence type="ECO:0000259" key="12">
    <source>
        <dbReference type="Pfam" id="PF01179"/>
    </source>
</evidence>
<evidence type="ECO:0000256" key="4">
    <source>
        <dbReference type="ARBA" id="ARBA00022772"/>
    </source>
</evidence>
<evidence type="ECO:0000256" key="9">
    <source>
        <dbReference type="RuleBase" id="RU000672"/>
    </source>
</evidence>
<comment type="PTM">
    <text evidence="8 9">Topaquinone (TPQ) is generated by copper-dependent autoxidation of a specific tyrosyl residue.</text>
</comment>
<feature type="active site" description="Schiff-base intermediate with substrate; via topaquinone" evidence="7">
    <location>
        <position position="460"/>
    </location>
</feature>
<evidence type="ECO:0000256" key="2">
    <source>
        <dbReference type="ARBA" id="ARBA00007983"/>
    </source>
</evidence>
<dbReference type="InterPro" id="IPR000269">
    <property type="entry name" value="Cu_amine_oxidase"/>
</dbReference>
<dbReference type="Proteomes" id="UP000054988">
    <property type="component" value="Unassembled WGS sequence"/>
</dbReference>
<evidence type="ECO:0000256" key="3">
    <source>
        <dbReference type="ARBA" id="ARBA00022723"/>
    </source>
</evidence>
<organism evidence="15 16">
    <name type="scientific">Moniliophthora roreri</name>
    <name type="common">Frosty pod rot fungus</name>
    <name type="synonym">Monilia roreri</name>
    <dbReference type="NCBI Taxonomy" id="221103"/>
    <lineage>
        <taxon>Eukaryota</taxon>
        <taxon>Fungi</taxon>
        <taxon>Dikarya</taxon>
        <taxon>Basidiomycota</taxon>
        <taxon>Agaricomycotina</taxon>
        <taxon>Agaricomycetes</taxon>
        <taxon>Agaricomycetidae</taxon>
        <taxon>Agaricales</taxon>
        <taxon>Marasmiineae</taxon>
        <taxon>Marasmiaceae</taxon>
        <taxon>Moniliophthora</taxon>
    </lineage>
</organism>
<name>A0A0W0ETF0_MONRR</name>
<dbReference type="Gene3D" id="3.10.450.40">
    <property type="match status" value="2"/>
</dbReference>
<dbReference type="InterPro" id="IPR015800">
    <property type="entry name" value="Cu_amine_oxidase_N2"/>
</dbReference>
<evidence type="ECO:0000313" key="15">
    <source>
        <dbReference type="EMBL" id="KTB27353.1"/>
    </source>
</evidence>
<dbReference type="InterPro" id="IPR015798">
    <property type="entry name" value="Cu_amine_oxidase_C"/>
</dbReference>
<dbReference type="InterPro" id="IPR015328">
    <property type="entry name" value="DUF1965"/>
</dbReference>
<evidence type="ECO:0000256" key="6">
    <source>
        <dbReference type="ARBA" id="ARBA00023008"/>
    </source>
</evidence>
<dbReference type="SUPFAM" id="SSF54416">
    <property type="entry name" value="Amine oxidase N-terminal region"/>
    <property type="match status" value="2"/>
</dbReference>
<dbReference type="GO" id="GO:0005886">
    <property type="term" value="C:plasma membrane"/>
    <property type="evidence" value="ECO:0007669"/>
    <property type="project" value="TreeGrafter"/>
</dbReference>
<feature type="active site" description="Proton acceptor" evidence="7">
    <location>
        <position position="377"/>
    </location>
</feature>
<dbReference type="PANTHER" id="PTHR10638">
    <property type="entry name" value="COPPER AMINE OXIDASE"/>
    <property type="match status" value="1"/>
</dbReference>
<evidence type="ECO:0000259" key="13">
    <source>
        <dbReference type="Pfam" id="PF02727"/>
    </source>
</evidence>
<feature type="domain" description="Copper amine oxidase catalytic" evidence="12">
    <location>
        <begin position="303"/>
        <end position="713"/>
    </location>
</feature>
<evidence type="ECO:0000259" key="14">
    <source>
        <dbReference type="Pfam" id="PF09248"/>
    </source>
</evidence>
<evidence type="ECO:0000256" key="8">
    <source>
        <dbReference type="PIRSR" id="PIRSR600269-51"/>
    </source>
</evidence>
<dbReference type="PROSITE" id="PS01164">
    <property type="entry name" value="COPPER_AMINE_OXID_1"/>
    <property type="match status" value="1"/>
</dbReference>
<dbReference type="Pfam" id="PF02727">
    <property type="entry name" value="Cu_amine_oxidN2"/>
    <property type="match status" value="1"/>
</dbReference>
<protein>
    <recommendedName>
        <fullName evidence="9">Amine oxidase</fullName>
        <ecNumber evidence="9">1.4.3.-</ecNumber>
    </recommendedName>
</protein>
<dbReference type="PANTHER" id="PTHR10638:SF20">
    <property type="entry name" value="AMINE OXIDASE"/>
    <property type="match status" value="1"/>
</dbReference>